<keyword evidence="1" id="KW-1133">Transmembrane helix</keyword>
<feature type="transmembrane region" description="Helical" evidence="1">
    <location>
        <begin position="106"/>
        <end position="124"/>
    </location>
</feature>
<proteinExistence type="predicted"/>
<sequence>MSTESKNATAVSAQRPEPLRFALRCWWVLVGAEIIHQITNFTIAVQTRGQLRDEIASSQSEEISPKLLDAATIMALAGITGLSLIIVGIIAWLVHTLGRAQKRAPIARRVLGYFAIYFALRAGLLFSMQPQGGIDVAYYAIDGCVQMLIGVLGLLAIYFASRPESVEFIEGKKEQQG</sequence>
<feature type="transmembrane region" description="Helical" evidence="1">
    <location>
        <begin position="136"/>
        <end position="160"/>
    </location>
</feature>
<dbReference type="OrthoDB" id="4427569at2"/>
<feature type="transmembrane region" description="Helical" evidence="1">
    <location>
        <begin position="70"/>
        <end position="94"/>
    </location>
</feature>
<name>A0A410WB83_9CORY</name>
<dbReference type="Proteomes" id="UP000288929">
    <property type="component" value="Chromosome"/>
</dbReference>
<keyword evidence="1" id="KW-0812">Transmembrane</keyword>
<dbReference type="KEGG" id="cpeg:CPELA_09885"/>
<dbReference type="RefSeq" id="WP_128890551.1">
    <property type="nucleotide sequence ID" value="NZ_BMCX01000002.1"/>
</dbReference>
<gene>
    <name evidence="2" type="ORF">CPELA_09885</name>
</gene>
<organism evidence="2 3">
    <name type="scientific">Corynebacterium pelargi</name>
    <dbReference type="NCBI Taxonomy" id="1471400"/>
    <lineage>
        <taxon>Bacteria</taxon>
        <taxon>Bacillati</taxon>
        <taxon>Actinomycetota</taxon>
        <taxon>Actinomycetes</taxon>
        <taxon>Mycobacteriales</taxon>
        <taxon>Corynebacteriaceae</taxon>
        <taxon>Corynebacterium</taxon>
    </lineage>
</organism>
<dbReference type="EMBL" id="CP035299">
    <property type="protein sequence ID" value="QAU53228.1"/>
    <property type="molecule type" value="Genomic_DNA"/>
</dbReference>
<accession>A0A410WB83</accession>
<reference evidence="2 3" key="1">
    <citation type="submission" date="2019-01" db="EMBL/GenBank/DDBJ databases">
        <authorList>
            <person name="Ruckert C."/>
            <person name="Busche T."/>
            <person name="Kalinowski J."/>
        </authorList>
    </citation>
    <scope>NUCLEOTIDE SEQUENCE [LARGE SCALE GENOMIC DNA]</scope>
    <source>
        <strain evidence="2 3">136/3</strain>
    </source>
</reference>
<protein>
    <submittedName>
        <fullName evidence="2">Uncharacterized protein</fullName>
    </submittedName>
</protein>
<evidence type="ECO:0000313" key="2">
    <source>
        <dbReference type="EMBL" id="QAU53228.1"/>
    </source>
</evidence>
<evidence type="ECO:0000313" key="3">
    <source>
        <dbReference type="Proteomes" id="UP000288929"/>
    </source>
</evidence>
<dbReference type="AlphaFoldDB" id="A0A410WB83"/>
<evidence type="ECO:0000256" key="1">
    <source>
        <dbReference type="SAM" id="Phobius"/>
    </source>
</evidence>
<keyword evidence="3" id="KW-1185">Reference proteome</keyword>
<keyword evidence="1" id="KW-0472">Membrane</keyword>